<dbReference type="Pfam" id="PF04326">
    <property type="entry name" value="SLFN_AlbA_2"/>
    <property type="match status" value="1"/>
</dbReference>
<dbReference type="AlphaFoldDB" id="A0A914AFF3"/>
<dbReference type="Gene3D" id="3.40.50.300">
    <property type="entry name" value="P-loop containing nucleotide triphosphate hydrolases"/>
    <property type="match status" value="1"/>
</dbReference>
<evidence type="ECO:0000313" key="3">
    <source>
        <dbReference type="Proteomes" id="UP000887568"/>
    </source>
</evidence>
<dbReference type="SUPFAM" id="SSF52540">
    <property type="entry name" value="P-loop containing nucleoside triphosphate hydrolases"/>
    <property type="match status" value="1"/>
</dbReference>
<name>A0A914AFF3_PATMI</name>
<evidence type="ECO:0000313" key="2">
    <source>
        <dbReference type="EnsemblMetazoa" id="XP_038062231.1"/>
    </source>
</evidence>
<feature type="domain" description="Schlafen AlbA-2" evidence="1">
    <location>
        <begin position="232"/>
        <end position="327"/>
    </location>
</feature>
<accession>A0A914AFF3</accession>
<reference evidence="2" key="1">
    <citation type="submission" date="2022-11" db="UniProtKB">
        <authorList>
            <consortium name="EnsemblMetazoa"/>
        </authorList>
    </citation>
    <scope>IDENTIFICATION</scope>
</reference>
<sequence length="1164" mass="132026">MSVWCNMASADKFTGEESTMNIHIMNSVTKTKDGAAQRKLESGEIVRMVCAALNSDRREVITLRNVHRDHPDVEQKHLDEWRKQIEQELLKNLRPPQWRECFDFCSQPADAEFLYCYVTPSRRPATVNYNLRLPTDTSTELVQDYHLVEAILSREEDSTATRPFFDFDDHLPKAKVVELQRGAALAVDDNSQSSRHHFRGLLDLKKGDIVGIPESKMVQYKKLKDGMALAANIEKHVSDYFGAFANHEGGCVIIGVEDNQCQVVGQVISNEAKTEIERCLDCCAKRKTWGRLNEQPIRGKHWDVYFHSLEGDLHLVEVRINPFCGGVFQKEPESYTFGVNDKGKRVIRKMKFQEWVEAMLRDKIAEQRRSDEMREKFEMLSTHISGGCKVFALKSSHRDIRERMFPIKEGLHIWPENYISLVSYTGTSVLQNITTSLKDRFASTKGVCVVSQCILADIGIHRPGCAKEVMCDIVVFTETDTPFLVTVGSAGIGLQEYSEKASTELEECLTKHGGEGRFFVKSCCLDLETDPDCIPGIIESIRCHTPANKPASYHQMHFKKLQSLVSALVVAVASFTPETYLYMRDLMGVQVMNLLTPSQLQALTLCNEVPHVYIQGYPGTGKTVIGIERAKRLRLGGAEVEQILYIPSNVQMAKYVRELVFPKSSTLCGEKICLSVAFDDIVWKIKDGTLPESVKYLILDDTQNFLNRRDVPPSNVEEDTKNLTTDMRVAVREIDKTFFIKCFQIDWLECLCIWLRKKPECRMVVISDESQSVEQLHYYQTLREFMRESNGKTVTLNVVIRNSEEITNFFQKFVSTECYGVLPTTAHDFKGERPVMRATPLSPESLRATVKKYTNMGYSPGEITLIRHDVDDDKASLSSLMTTSVQKECMRLYRDIDEQLKEGGIENNGVPGPQVLHAVLFFCLLTKELLSDQGSAFKISLADPCFVGEDTATPPLFLRRIRSDKGRYDAPVRNTVVCMFQEKWQYLCELYKNFVQSGRPVSGVPSEIGILIDRKMRLSGYGETKGTNLQKLYAVSEFLLGPVTVPEHIFRIIDVQHAGVYRLIIFHLLPNVHAIHGTHEVPARGQCVRIEGLESFAGRENQVVIGIMPNEGTLQKYTMKTYVLALASRARTKLEFLSVGADLVLNMCTDTNLLETVRKYYVNE</sequence>
<dbReference type="OrthoDB" id="6052143at2759"/>
<dbReference type="InterPro" id="IPR027417">
    <property type="entry name" value="P-loop_NTPase"/>
</dbReference>
<keyword evidence="3" id="KW-1185">Reference proteome</keyword>
<evidence type="ECO:0000259" key="1">
    <source>
        <dbReference type="Pfam" id="PF04326"/>
    </source>
</evidence>
<dbReference type="InterPro" id="IPR038461">
    <property type="entry name" value="Schlafen_AlbA_2_dom_sf"/>
</dbReference>
<dbReference type="Gene3D" id="3.30.950.30">
    <property type="entry name" value="Schlafen, AAA domain"/>
    <property type="match status" value="1"/>
</dbReference>
<dbReference type="OMA" id="PETYLYM"/>
<dbReference type="GeneID" id="119732668"/>
<dbReference type="RefSeq" id="XP_038062231.1">
    <property type="nucleotide sequence ID" value="XM_038206303.1"/>
</dbReference>
<dbReference type="EnsemblMetazoa" id="XM_038206303.1">
    <property type="protein sequence ID" value="XP_038062231.1"/>
    <property type="gene ID" value="LOC119732668"/>
</dbReference>
<organism evidence="2 3">
    <name type="scientific">Patiria miniata</name>
    <name type="common">Bat star</name>
    <name type="synonym">Asterina miniata</name>
    <dbReference type="NCBI Taxonomy" id="46514"/>
    <lineage>
        <taxon>Eukaryota</taxon>
        <taxon>Metazoa</taxon>
        <taxon>Echinodermata</taxon>
        <taxon>Eleutherozoa</taxon>
        <taxon>Asterozoa</taxon>
        <taxon>Asteroidea</taxon>
        <taxon>Valvatacea</taxon>
        <taxon>Valvatida</taxon>
        <taxon>Asterinidae</taxon>
        <taxon>Patiria</taxon>
    </lineage>
</organism>
<dbReference type="InterPro" id="IPR007421">
    <property type="entry name" value="Schlafen_AlbA_2_dom"/>
</dbReference>
<proteinExistence type="predicted"/>
<dbReference type="Proteomes" id="UP000887568">
    <property type="component" value="Unplaced"/>
</dbReference>
<protein>
    <recommendedName>
        <fullName evidence="1">Schlafen AlbA-2 domain-containing protein</fullName>
    </recommendedName>
</protein>